<accession>A0ABT4VEE6</accession>
<protein>
    <submittedName>
        <fullName evidence="1">Acyltransferase</fullName>
    </submittedName>
</protein>
<dbReference type="EMBL" id="JAQHXR010000002">
    <property type="protein sequence ID" value="MDA3969080.1"/>
    <property type="molecule type" value="Genomic_DNA"/>
</dbReference>
<dbReference type="RefSeq" id="WP_271021380.1">
    <property type="nucleotide sequence ID" value="NZ_JAQHXR010000002.1"/>
</dbReference>
<dbReference type="SUPFAM" id="SSF51161">
    <property type="entry name" value="Trimeric LpxA-like enzymes"/>
    <property type="match status" value="1"/>
</dbReference>
<evidence type="ECO:0000313" key="1">
    <source>
        <dbReference type="EMBL" id="MDA3969080.1"/>
    </source>
</evidence>
<keyword evidence="2" id="KW-1185">Reference proteome</keyword>
<dbReference type="PANTHER" id="PTHR23416">
    <property type="entry name" value="SIALIC ACID SYNTHASE-RELATED"/>
    <property type="match status" value="1"/>
</dbReference>
<evidence type="ECO:0000313" key="2">
    <source>
        <dbReference type="Proteomes" id="UP001210261"/>
    </source>
</evidence>
<gene>
    <name evidence="1" type="ORF">PF021_05245</name>
</gene>
<dbReference type="PANTHER" id="PTHR23416:SF78">
    <property type="entry name" value="LIPOPOLYSACCHARIDE BIOSYNTHESIS O-ACETYL TRANSFERASE WBBJ-RELATED"/>
    <property type="match status" value="1"/>
</dbReference>
<dbReference type="InterPro" id="IPR051159">
    <property type="entry name" value="Hexapeptide_acetyltransf"/>
</dbReference>
<dbReference type="Proteomes" id="UP001210261">
    <property type="component" value="Unassembled WGS sequence"/>
</dbReference>
<dbReference type="InterPro" id="IPR011004">
    <property type="entry name" value="Trimer_LpxA-like_sf"/>
</dbReference>
<reference evidence="1 2" key="1">
    <citation type="submission" date="2023-01" db="EMBL/GenBank/DDBJ databases">
        <title>Description of Helicobacter ibis sp. nov. isolated from faecal droppings of black-faced ibis (Theristicus melanopis).</title>
        <authorList>
            <person name="Lopez-Cantillo M."/>
            <person name="Vidal-Veuthey B."/>
            <person name="Mella A."/>
            <person name="De La Haba R."/>
            <person name="Collado L."/>
        </authorList>
    </citation>
    <scope>NUCLEOTIDE SEQUENCE [LARGE SCALE GENOMIC DNA]</scope>
    <source>
        <strain evidence="1 2">A82</strain>
    </source>
</reference>
<dbReference type="GO" id="GO:0016746">
    <property type="term" value="F:acyltransferase activity"/>
    <property type="evidence" value="ECO:0007669"/>
    <property type="project" value="UniProtKB-KW"/>
</dbReference>
<proteinExistence type="predicted"/>
<keyword evidence="1" id="KW-0808">Transferase</keyword>
<dbReference type="Gene3D" id="2.160.10.10">
    <property type="entry name" value="Hexapeptide repeat proteins"/>
    <property type="match status" value="1"/>
</dbReference>
<organism evidence="1 2">
    <name type="scientific">Helicobacter ibis</name>
    <dbReference type="NCBI Taxonomy" id="2962633"/>
    <lineage>
        <taxon>Bacteria</taxon>
        <taxon>Pseudomonadati</taxon>
        <taxon>Campylobacterota</taxon>
        <taxon>Epsilonproteobacteria</taxon>
        <taxon>Campylobacterales</taxon>
        <taxon>Helicobacteraceae</taxon>
        <taxon>Helicobacter</taxon>
    </lineage>
</organism>
<sequence length="301" mass="33912">MSINSYVDVNNNKIYGDLSLNQNVNIQCVYPVSAGGGANIAFFAGKSSNVKIEFHGANSLVFIGDNVVFHGEVKLRLVSDSVVYIGDNTTIVDGRIDAYETKNVFIGNDCMFSNDVLLTTTDSHGIYNYENNRVNHAKSIYVGDHCWLGMYAKCLKGSKIHSGSVLGACSLLTKKIYSNQIWAGNPTKMVKNDSYWQRDLHVNTNVWTRETIKNYKPNFSDDFKYSFSAESFLDFDFIEASLDKLETAQSKLEFLYNAVYCNNDKNRFALFEDSKPISKAKKIQNKFSKLDILEPLSINYS</sequence>
<comment type="caution">
    <text evidence="1">The sequence shown here is derived from an EMBL/GenBank/DDBJ whole genome shotgun (WGS) entry which is preliminary data.</text>
</comment>
<keyword evidence="1" id="KW-0012">Acyltransferase</keyword>
<name>A0ABT4VEE6_9HELI</name>
<dbReference type="CDD" id="cd04647">
    <property type="entry name" value="LbH_MAT_like"/>
    <property type="match status" value="1"/>
</dbReference>